<dbReference type="EMBL" id="CAJVPQ010005549">
    <property type="protein sequence ID" value="CAG8671948.1"/>
    <property type="molecule type" value="Genomic_DNA"/>
</dbReference>
<protein>
    <submittedName>
        <fullName evidence="1">10695_t:CDS:1</fullName>
    </submittedName>
</protein>
<dbReference type="Proteomes" id="UP000789570">
    <property type="component" value="Unassembled WGS sequence"/>
</dbReference>
<comment type="caution">
    <text evidence="1">The sequence shown here is derived from an EMBL/GenBank/DDBJ whole genome shotgun (WGS) entry which is preliminary data.</text>
</comment>
<proteinExistence type="predicted"/>
<name>A0A9N9EET2_9GLOM</name>
<evidence type="ECO:0000313" key="1">
    <source>
        <dbReference type="EMBL" id="CAG8671948.1"/>
    </source>
</evidence>
<evidence type="ECO:0000313" key="2">
    <source>
        <dbReference type="Proteomes" id="UP000789570"/>
    </source>
</evidence>
<feature type="non-terminal residue" evidence="1">
    <location>
        <position position="202"/>
    </location>
</feature>
<accession>A0A9N9EET2</accession>
<gene>
    <name evidence="1" type="ORF">FCALED_LOCUS12066</name>
</gene>
<sequence>MAVNHGSKKCPDNLPHSIFRILFSNRVKVDFCRCYFLLKLPSKFNDSKYHSLNDYNPKNPIKPHRFYHLLSYKKPVNYLNSSKNLLFNKRFHVRTGYNISKEDYQILIGKNLIIKAKPIEKEKKEDYNSLFLLFSAAEVLGLFERDFKNKKIYIKSDNFRGEINYNNIKKLQELVNIQTIREGPYIEELIKNSWQLDKSFNP</sequence>
<dbReference type="AlphaFoldDB" id="A0A9N9EET2"/>
<reference evidence="1" key="1">
    <citation type="submission" date="2021-06" db="EMBL/GenBank/DDBJ databases">
        <authorList>
            <person name="Kallberg Y."/>
            <person name="Tangrot J."/>
            <person name="Rosling A."/>
        </authorList>
    </citation>
    <scope>NUCLEOTIDE SEQUENCE</scope>
    <source>
        <strain evidence="1">UK204</strain>
    </source>
</reference>
<organism evidence="1 2">
    <name type="scientific">Funneliformis caledonium</name>
    <dbReference type="NCBI Taxonomy" id="1117310"/>
    <lineage>
        <taxon>Eukaryota</taxon>
        <taxon>Fungi</taxon>
        <taxon>Fungi incertae sedis</taxon>
        <taxon>Mucoromycota</taxon>
        <taxon>Glomeromycotina</taxon>
        <taxon>Glomeromycetes</taxon>
        <taxon>Glomerales</taxon>
        <taxon>Glomeraceae</taxon>
        <taxon>Funneliformis</taxon>
    </lineage>
</organism>
<keyword evidence="2" id="KW-1185">Reference proteome</keyword>